<comment type="cofactor">
    <cofactor evidence="1">
        <name>Zn(2+)</name>
        <dbReference type="ChEBI" id="CHEBI:29105"/>
    </cofactor>
</comment>
<reference evidence="17 18" key="1">
    <citation type="journal article" date="2016" name="Mol. Biol. Evol.">
        <title>Comparative Genomics of Early-Diverging Mushroom-Forming Fungi Provides Insights into the Origins of Lignocellulose Decay Capabilities.</title>
        <authorList>
            <person name="Nagy L.G."/>
            <person name="Riley R."/>
            <person name="Tritt A."/>
            <person name="Adam C."/>
            <person name="Daum C."/>
            <person name="Floudas D."/>
            <person name="Sun H."/>
            <person name="Yadav J.S."/>
            <person name="Pangilinan J."/>
            <person name="Larsson K.H."/>
            <person name="Matsuura K."/>
            <person name="Barry K."/>
            <person name="Labutti K."/>
            <person name="Kuo R."/>
            <person name="Ohm R.A."/>
            <person name="Bhattacharya S.S."/>
            <person name="Shirouzu T."/>
            <person name="Yoshinaga Y."/>
            <person name="Martin F.M."/>
            <person name="Grigoriev I.V."/>
            <person name="Hibbett D.S."/>
        </authorList>
    </citation>
    <scope>NUCLEOTIDE SEQUENCE [LARGE SCALE GENOMIC DNA]</scope>
    <source>
        <strain evidence="17 18">HHB12733</strain>
    </source>
</reference>
<dbReference type="InterPro" id="IPR007654">
    <property type="entry name" value="NAD-dep_histone_deAcase_SIR2_N"/>
</dbReference>
<dbReference type="InterPro" id="IPR026591">
    <property type="entry name" value="Sirtuin_cat_small_dom_sf"/>
</dbReference>
<keyword evidence="12" id="KW-0804">Transcription</keyword>
<feature type="domain" description="Deacetylase sirtuin-type" evidence="16">
    <location>
        <begin position="77"/>
        <end position="367"/>
    </location>
</feature>
<dbReference type="InterPro" id="IPR029035">
    <property type="entry name" value="DHS-like_NAD/FAD-binding_dom"/>
</dbReference>
<feature type="binding site" evidence="14">
    <location>
        <position position="217"/>
    </location>
    <ligand>
        <name>Zn(2+)</name>
        <dbReference type="ChEBI" id="CHEBI:29105"/>
    </ligand>
</feature>
<keyword evidence="7 14" id="KW-0479">Metal-binding</keyword>
<evidence type="ECO:0000256" key="14">
    <source>
        <dbReference type="PROSITE-ProRule" id="PRU00236"/>
    </source>
</evidence>
<dbReference type="GO" id="GO:0005739">
    <property type="term" value="C:mitochondrion"/>
    <property type="evidence" value="ECO:0007669"/>
    <property type="project" value="UniProtKB-SubCell"/>
</dbReference>
<keyword evidence="8 14" id="KW-0862">Zinc</keyword>
<comment type="similarity">
    <text evidence="4">Belongs to the sirtuin family. Class I subfamily.</text>
</comment>
<dbReference type="InParanoid" id="A0A165HN45"/>
<evidence type="ECO:0000256" key="11">
    <source>
        <dbReference type="ARBA" id="ARBA00023128"/>
    </source>
</evidence>
<evidence type="ECO:0000256" key="13">
    <source>
        <dbReference type="ARBA" id="ARBA00023242"/>
    </source>
</evidence>
<evidence type="ECO:0000256" key="1">
    <source>
        <dbReference type="ARBA" id="ARBA00001947"/>
    </source>
</evidence>
<dbReference type="InterPro" id="IPR050134">
    <property type="entry name" value="NAD-dep_sirtuin_deacylases"/>
</dbReference>
<feature type="active site" description="Proton acceptor" evidence="14">
    <location>
        <position position="206"/>
    </location>
</feature>
<dbReference type="GO" id="GO:0046970">
    <property type="term" value="F:histone H4K16 deacetylase activity, NAD-dependent"/>
    <property type="evidence" value="ECO:0007669"/>
    <property type="project" value="TreeGrafter"/>
</dbReference>
<dbReference type="GO" id="GO:0005634">
    <property type="term" value="C:nucleus"/>
    <property type="evidence" value="ECO:0007669"/>
    <property type="project" value="UniProtKB-SubCell"/>
</dbReference>
<protein>
    <submittedName>
        <fullName evidence="17">SIR2-domain-containing protein</fullName>
    </submittedName>
</protein>
<dbReference type="InterPro" id="IPR003000">
    <property type="entry name" value="Sirtuin"/>
</dbReference>
<dbReference type="InterPro" id="IPR026590">
    <property type="entry name" value="Ssirtuin_cat_dom"/>
</dbReference>
<organism evidence="17 18">
    <name type="scientific">Calocera cornea HHB12733</name>
    <dbReference type="NCBI Taxonomy" id="1353952"/>
    <lineage>
        <taxon>Eukaryota</taxon>
        <taxon>Fungi</taxon>
        <taxon>Dikarya</taxon>
        <taxon>Basidiomycota</taxon>
        <taxon>Agaricomycotina</taxon>
        <taxon>Dacrymycetes</taxon>
        <taxon>Dacrymycetales</taxon>
        <taxon>Dacrymycetaceae</taxon>
        <taxon>Calocera</taxon>
    </lineage>
</organism>
<dbReference type="STRING" id="1353952.A0A165HN45"/>
<dbReference type="SUPFAM" id="SSF52467">
    <property type="entry name" value="DHS-like NAD/FAD-binding domain"/>
    <property type="match status" value="1"/>
</dbReference>
<evidence type="ECO:0000256" key="15">
    <source>
        <dbReference type="SAM" id="MobiDB-lite"/>
    </source>
</evidence>
<dbReference type="Gene3D" id="3.40.50.1220">
    <property type="entry name" value="TPP-binding domain"/>
    <property type="match status" value="1"/>
</dbReference>
<dbReference type="Pfam" id="PF04574">
    <property type="entry name" value="DUF592"/>
    <property type="match status" value="1"/>
</dbReference>
<sequence length="466" mass="52760">MGAFSEEEVEEMMQFLKERGMVAFLRKYIGEAGIPPSKLLLAFGVLLAPDLREQLTNEECLTVLRQAISRTLRDRERILQYETIDDAVRLIRDAKKILVLTGAGISVSCGIPDFRSTQGIYAQLRESEVGQALADPQQMFDLKFFKENPSVFYSFAHRIFPSNFKPSPCHYFIKLLEDKGKLLRNYTQNIDTLETVTGVKNVLNCHGSFATASCITCGTQYPGEEIRDDIFAERIPKCKVCLAKGRQSGKKQLNGKGKAKMQPWEEEVTDEDEYKSILKPDITFFGEKLNDKFDKALFEDREEVDLLLVIGTSLTVAPVSEILHHIPHSVPQILINKTPVPHVNPDIVILGEADEAVRYLAYRLGWELPIPDADTLKRQREDIPVGPQRIGRTWIWAFQSADGGEWLEDVKAGNIRRYMLASSDEESSDDEQEEEDGPAQHLRPPKESRDGDESDNSQASKRRRLA</sequence>
<keyword evidence="5" id="KW-0678">Repressor</keyword>
<evidence type="ECO:0000313" key="18">
    <source>
        <dbReference type="Proteomes" id="UP000076842"/>
    </source>
</evidence>
<keyword evidence="10" id="KW-0520">NAD</keyword>
<feature type="region of interest" description="Disordered" evidence="15">
    <location>
        <begin position="421"/>
        <end position="466"/>
    </location>
</feature>
<dbReference type="GO" id="GO:0070403">
    <property type="term" value="F:NAD+ binding"/>
    <property type="evidence" value="ECO:0007669"/>
    <property type="project" value="InterPro"/>
</dbReference>
<comment type="subcellular location">
    <subcellularLocation>
        <location evidence="3">Mitochondrion</location>
    </subcellularLocation>
    <subcellularLocation>
        <location evidence="2">Nucleus</location>
    </subcellularLocation>
</comment>
<keyword evidence="9" id="KW-0805">Transcription regulation</keyword>
<dbReference type="PANTHER" id="PTHR11085:SF9">
    <property type="entry name" value="NAD-DEPENDENT PROTEIN DEACETYLASE SIRTUIN-1"/>
    <property type="match status" value="1"/>
</dbReference>
<dbReference type="Proteomes" id="UP000076842">
    <property type="component" value="Unassembled WGS sequence"/>
</dbReference>
<evidence type="ECO:0000256" key="3">
    <source>
        <dbReference type="ARBA" id="ARBA00004173"/>
    </source>
</evidence>
<name>A0A165HN45_9BASI</name>
<keyword evidence="13" id="KW-0539">Nucleus</keyword>
<dbReference type="PANTHER" id="PTHR11085">
    <property type="entry name" value="NAD-DEPENDENT PROTEIN DEACYLASE SIRTUIN-5, MITOCHONDRIAL-RELATED"/>
    <property type="match status" value="1"/>
</dbReference>
<dbReference type="OrthoDB" id="420264at2759"/>
<evidence type="ECO:0000256" key="2">
    <source>
        <dbReference type="ARBA" id="ARBA00004123"/>
    </source>
</evidence>
<evidence type="ECO:0000256" key="10">
    <source>
        <dbReference type="ARBA" id="ARBA00023027"/>
    </source>
</evidence>
<dbReference type="Pfam" id="PF02146">
    <property type="entry name" value="SIR2"/>
    <property type="match status" value="1"/>
</dbReference>
<dbReference type="PROSITE" id="PS50305">
    <property type="entry name" value="SIRTUIN"/>
    <property type="match status" value="1"/>
</dbReference>
<gene>
    <name evidence="17" type="ORF">CALCODRAFT_430913</name>
</gene>
<feature type="compositionally biased region" description="Acidic residues" evidence="15">
    <location>
        <begin position="423"/>
        <end position="437"/>
    </location>
</feature>
<dbReference type="FunCoup" id="A0A165HN45">
    <property type="interactions" value="230"/>
</dbReference>
<dbReference type="Gene3D" id="3.30.1600.10">
    <property type="entry name" value="SIR2/SIRT2 'Small Domain"/>
    <property type="match status" value="1"/>
</dbReference>
<keyword evidence="6" id="KW-0808">Transferase</keyword>
<evidence type="ECO:0000256" key="12">
    <source>
        <dbReference type="ARBA" id="ARBA00023163"/>
    </source>
</evidence>
<dbReference type="AlphaFoldDB" id="A0A165HN45"/>
<evidence type="ECO:0000256" key="5">
    <source>
        <dbReference type="ARBA" id="ARBA00022491"/>
    </source>
</evidence>
<proteinExistence type="inferred from homology"/>
<evidence type="ECO:0000259" key="16">
    <source>
        <dbReference type="PROSITE" id="PS50305"/>
    </source>
</evidence>
<feature type="binding site" evidence="14">
    <location>
        <position position="238"/>
    </location>
    <ligand>
        <name>Zn(2+)</name>
        <dbReference type="ChEBI" id="CHEBI:29105"/>
    </ligand>
</feature>
<evidence type="ECO:0000256" key="8">
    <source>
        <dbReference type="ARBA" id="ARBA00022833"/>
    </source>
</evidence>
<evidence type="ECO:0000256" key="7">
    <source>
        <dbReference type="ARBA" id="ARBA00022723"/>
    </source>
</evidence>
<dbReference type="GO" id="GO:0046872">
    <property type="term" value="F:metal ion binding"/>
    <property type="evidence" value="ECO:0007669"/>
    <property type="project" value="UniProtKB-KW"/>
</dbReference>
<evidence type="ECO:0000313" key="17">
    <source>
        <dbReference type="EMBL" id="KZT59502.1"/>
    </source>
</evidence>
<keyword evidence="11" id="KW-0496">Mitochondrion</keyword>
<accession>A0A165HN45</accession>
<evidence type="ECO:0000256" key="6">
    <source>
        <dbReference type="ARBA" id="ARBA00022679"/>
    </source>
</evidence>
<feature type="binding site" evidence="14">
    <location>
        <position position="241"/>
    </location>
    <ligand>
        <name>Zn(2+)</name>
        <dbReference type="ChEBI" id="CHEBI:29105"/>
    </ligand>
</feature>
<keyword evidence="18" id="KW-1185">Reference proteome</keyword>
<evidence type="ECO:0000256" key="9">
    <source>
        <dbReference type="ARBA" id="ARBA00023015"/>
    </source>
</evidence>
<evidence type="ECO:0000256" key="4">
    <source>
        <dbReference type="ARBA" id="ARBA00006924"/>
    </source>
</evidence>
<dbReference type="EMBL" id="KV423940">
    <property type="protein sequence ID" value="KZT59502.1"/>
    <property type="molecule type" value="Genomic_DNA"/>
</dbReference>
<feature type="binding site" evidence="14">
    <location>
        <position position="214"/>
    </location>
    <ligand>
        <name>Zn(2+)</name>
        <dbReference type="ChEBI" id="CHEBI:29105"/>
    </ligand>
</feature>